<comment type="caution">
    <text evidence="19">The sequence shown here is derived from an EMBL/GenBank/DDBJ whole genome shotgun (WGS) entry which is preliminary data.</text>
</comment>
<dbReference type="InterPro" id="IPR001821">
    <property type="entry name" value="NiFe_hydrogenase_ssu"/>
</dbReference>
<feature type="domain" description="Cytochrome-c3 hydrogenase C-terminal" evidence="18">
    <location>
        <begin position="233"/>
        <end position="311"/>
    </location>
</feature>
<feature type="domain" description="NADH:ubiquinone oxidoreductase-like 20kDa subunit" evidence="17">
    <location>
        <begin position="52"/>
        <end position="204"/>
    </location>
</feature>
<comment type="catalytic activity">
    <reaction evidence="15">
        <text>2 Fe(III)-[cytochrome c3] + H2 = 2 Fe(II)-[cytochrome c3] + 2 H(+)</text>
        <dbReference type="Rhea" id="RHEA:20625"/>
        <dbReference type="Rhea" id="RHEA-COMP:11576"/>
        <dbReference type="Rhea" id="RHEA-COMP:11577"/>
        <dbReference type="ChEBI" id="CHEBI:15378"/>
        <dbReference type="ChEBI" id="CHEBI:18276"/>
        <dbReference type="ChEBI" id="CHEBI:29033"/>
        <dbReference type="ChEBI" id="CHEBI:29034"/>
        <dbReference type="EC" id="1.12.2.1"/>
    </reaction>
</comment>
<feature type="binding site" evidence="16">
    <location>
        <position position="268"/>
    </location>
    <ligand>
        <name>[4Fe-4S] cluster</name>
        <dbReference type="ChEBI" id="CHEBI:49883"/>
        <label>2</label>
    </ligand>
</feature>
<sequence>MALSRRDFVKLCSGTVAGFGVSQMFHPAIHEAFAQTLTGERPPVFWVQGQGCTGCSVTLLNSTHPSIADVLLKIISLEFHPTVMAAEGEGAYEHMMRVAEKFKGKFIFAVEGAVPVAHDGKCCVVAEADHHEVTMTEVTKVLAANAAAVLAVGTCAAYGGIPAGKGNETGAMGVSAFLKKEGIPAPVINIPGCPPHPDWIVGTIGLGLQALATNTLGLLVKQGLDANGRPKAFYKNVHMNCPHLSAFEAGHMVKTMSDKDGCRFSMGCKGPRSACDSFERKWNNGVNWCVNNATCIGCTSPTFPDGQSPFYVN</sequence>
<reference evidence="19 20" key="2">
    <citation type="submission" date="2013-04" db="EMBL/GenBank/DDBJ databases">
        <title>The Genome Sequence of Bilophila wadsworthia 3_1_6.</title>
        <authorList>
            <consortium name="The Broad Institute Genomics Platform"/>
            <person name="Earl A."/>
            <person name="Ward D."/>
            <person name="Feldgarden M."/>
            <person name="Gevers D."/>
            <person name="Sibley C."/>
            <person name="Strauss J."/>
            <person name="Allen-Vercoe E."/>
            <person name="Walker B."/>
            <person name="Young S."/>
            <person name="Zeng Q."/>
            <person name="Gargeya S."/>
            <person name="Fitzgerald M."/>
            <person name="Haas B."/>
            <person name="Abouelleil A."/>
            <person name="Allen A.W."/>
            <person name="Alvarado L."/>
            <person name="Arachchi H.M."/>
            <person name="Berlin A.M."/>
            <person name="Chapman S.B."/>
            <person name="Gainer-Dewar J."/>
            <person name="Goldberg J."/>
            <person name="Griggs A."/>
            <person name="Gujja S."/>
            <person name="Hansen M."/>
            <person name="Howarth C."/>
            <person name="Imamovic A."/>
            <person name="Ireland A."/>
            <person name="Larimer J."/>
            <person name="McCowan C."/>
            <person name="Murphy C."/>
            <person name="Pearson M."/>
            <person name="Poon T.W."/>
            <person name="Priest M."/>
            <person name="Roberts A."/>
            <person name="Saif S."/>
            <person name="Shea T."/>
            <person name="Sisk P."/>
            <person name="Sykes S."/>
            <person name="Wortman J."/>
            <person name="Nusbaum C."/>
            <person name="Birren B."/>
        </authorList>
    </citation>
    <scope>NUCLEOTIDE SEQUENCE [LARGE SCALE GENOMIC DNA]</scope>
    <source>
        <strain evidence="19 20">3_1_6</strain>
    </source>
</reference>
<keyword evidence="7 16" id="KW-0004">4Fe-4S</keyword>
<feature type="binding site" evidence="16">
    <location>
        <position position="262"/>
    </location>
    <ligand>
        <name>[4Fe-4S] cluster</name>
        <dbReference type="ChEBI" id="CHEBI:49883"/>
        <label>2</label>
    </ligand>
</feature>
<dbReference type="AlphaFoldDB" id="E5Y7K3"/>
<dbReference type="GO" id="GO:0008901">
    <property type="term" value="F:ferredoxin hydrogenase activity"/>
    <property type="evidence" value="ECO:0007669"/>
    <property type="project" value="InterPro"/>
</dbReference>
<evidence type="ECO:0000256" key="4">
    <source>
        <dbReference type="ARBA" id="ARBA00006605"/>
    </source>
</evidence>
<dbReference type="InterPro" id="IPR006137">
    <property type="entry name" value="NADH_UbQ_OxRdtase-like_20kDa"/>
</dbReference>
<evidence type="ECO:0000313" key="20">
    <source>
        <dbReference type="Proteomes" id="UP000006034"/>
    </source>
</evidence>
<evidence type="ECO:0000256" key="15">
    <source>
        <dbReference type="ARBA" id="ARBA00029307"/>
    </source>
</evidence>
<dbReference type="GO" id="GO:0047806">
    <property type="term" value="F:cytochrome-c3 hydrogenase activity"/>
    <property type="evidence" value="ECO:0007669"/>
    <property type="project" value="UniProtKB-EC"/>
</dbReference>
<dbReference type="GO" id="GO:0009375">
    <property type="term" value="C:ferredoxin hydrogenase complex"/>
    <property type="evidence" value="ECO:0007669"/>
    <property type="project" value="InterPro"/>
</dbReference>
<dbReference type="InterPro" id="IPR006311">
    <property type="entry name" value="TAT_signal"/>
</dbReference>
<dbReference type="PANTHER" id="PTHR30013">
    <property type="entry name" value="NIFE / NIFESE HYDROGENASE SMALL SUBUNIT FAMILY MEMBER"/>
    <property type="match status" value="1"/>
</dbReference>
<accession>E5Y7K3</accession>
<dbReference type="GO" id="GO:0046872">
    <property type="term" value="F:metal ion binding"/>
    <property type="evidence" value="ECO:0007669"/>
    <property type="project" value="UniProtKB-KW"/>
</dbReference>
<evidence type="ECO:0000256" key="13">
    <source>
        <dbReference type="ARBA" id="ARBA00023014"/>
    </source>
</evidence>
<dbReference type="PANTHER" id="PTHR30013:SF7">
    <property type="entry name" value="HYDROGENASE-2 SMALL CHAIN"/>
    <property type="match status" value="1"/>
</dbReference>
<dbReference type="OrthoDB" id="9766729at2"/>
<comment type="cofactor">
    <cofactor evidence="1">
        <name>[3Fe-4S] cluster</name>
        <dbReference type="ChEBI" id="CHEBI:21137"/>
    </cofactor>
</comment>
<evidence type="ECO:0000256" key="10">
    <source>
        <dbReference type="ARBA" id="ARBA00022764"/>
    </source>
</evidence>
<comment type="similarity">
    <text evidence="4">Belongs to the [NiFe]/[NiFeSe] hydrogenase small subunit family.</text>
</comment>
<keyword evidence="9" id="KW-0732">Signal</keyword>
<evidence type="ECO:0000256" key="6">
    <source>
        <dbReference type="ARBA" id="ARBA00012159"/>
    </source>
</evidence>
<dbReference type="GO" id="GO:0009061">
    <property type="term" value="P:anaerobic respiration"/>
    <property type="evidence" value="ECO:0007669"/>
    <property type="project" value="TreeGrafter"/>
</dbReference>
<dbReference type="Proteomes" id="UP000006034">
    <property type="component" value="Unassembled WGS sequence"/>
</dbReference>
<evidence type="ECO:0000256" key="14">
    <source>
        <dbReference type="ARBA" id="ARBA00023291"/>
    </source>
</evidence>
<evidence type="ECO:0000256" key="3">
    <source>
        <dbReference type="ARBA" id="ARBA00004418"/>
    </source>
</evidence>
<dbReference type="PIRSF" id="PIRSF000310">
    <property type="entry name" value="NiFe_hyd_ssu"/>
    <property type="match status" value="1"/>
</dbReference>
<protein>
    <recommendedName>
        <fullName evidence="6">cytochrome-c3 hydrogenase</fullName>
        <ecNumber evidence="6">1.12.2.1</ecNumber>
    </recommendedName>
</protein>
<comment type="subcellular location">
    <subcellularLocation>
        <location evidence="3">Periplasm</location>
    </subcellularLocation>
</comment>
<dbReference type="GO" id="GO:0009055">
    <property type="term" value="F:electron transfer activity"/>
    <property type="evidence" value="ECO:0007669"/>
    <property type="project" value="TreeGrafter"/>
</dbReference>
<comment type="cofactor">
    <cofactor evidence="2">
        <name>[4Fe-4S] cluster</name>
        <dbReference type="ChEBI" id="CHEBI:49883"/>
    </cofactor>
</comment>
<dbReference type="eggNOG" id="COG1740">
    <property type="taxonomic scope" value="Bacteria"/>
</dbReference>
<evidence type="ECO:0000259" key="17">
    <source>
        <dbReference type="Pfam" id="PF01058"/>
    </source>
</evidence>
<feature type="binding site" evidence="16">
    <location>
        <position position="155"/>
    </location>
    <ligand>
        <name>[4Fe-4S] cluster</name>
        <dbReference type="ChEBI" id="CHEBI:49883"/>
        <label>1</label>
    </ligand>
</feature>
<dbReference type="GO" id="GO:0051538">
    <property type="term" value="F:3 iron, 4 sulfur cluster binding"/>
    <property type="evidence" value="ECO:0007669"/>
    <property type="project" value="UniProtKB-KW"/>
</dbReference>
<evidence type="ECO:0000256" key="12">
    <source>
        <dbReference type="ARBA" id="ARBA00023004"/>
    </source>
</evidence>
<dbReference type="Gene3D" id="3.40.50.700">
    <property type="entry name" value="NADH:ubiquinone oxidoreductase-like, 20kDa subunit"/>
    <property type="match status" value="1"/>
</dbReference>
<feature type="binding site" evidence="16">
    <location>
        <position position="55"/>
    </location>
    <ligand>
        <name>[4Fe-4S] cluster</name>
        <dbReference type="ChEBI" id="CHEBI:49883"/>
        <label>1</label>
    </ligand>
</feature>
<dbReference type="HOGENOM" id="CLU_046107_1_2_7"/>
<evidence type="ECO:0000256" key="7">
    <source>
        <dbReference type="ARBA" id="ARBA00022485"/>
    </source>
</evidence>
<keyword evidence="14 16" id="KW-0003">3Fe-4S</keyword>
<dbReference type="InterPro" id="IPR027394">
    <property type="entry name" value="Cytochrome-c3_hydrogenase_C"/>
</dbReference>
<feature type="binding site" evidence="16">
    <location>
        <position position="238"/>
    </location>
    <ligand>
        <name>[4Fe-4S] cluster</name>
        <dbReference type="ChEBI" id="CHEBI:49883"/>
        <label>2</label>
    </ligand>
</feature>
<feature type="binding site" evidence="16">
    <location>
        <position position="298"/>
    </location>
    <ligand>
        <name>[3Fe-4S] cluster</name>
        <dbReference type="ChEBI" id="CHEBI:21137"/>
    </ligand>
</feature>
<dbReference type="EC" id="1.12.2.1" evidence="6"/>
<dbReference type="SUPFAM" id="SSF56770">
    <property type="entry name" value="HydA/Nqo6-like"/>
    <property type="match status" value="1"/>
</dbReference>
<evidence type="ECO:0000256" key="8">
    <source>
        <dbReference type="ARBA" id="ARBA00022723"/>
    </source>
</evidence>
<evidence type="ECO:0000256" key="11">
    <source>
        <dbReference type="ARBA" id="ARBA00023002"/>
    </source>
</evidence>
<keyword evidence="8 16" id="KW-0479">Metal-binding</keyword>
<evidence type="ECO:0000256" key="2">
    <source>
        <dbReference type="ARBA" id="ARBA00001966"/>
    </source>
</evidence>
<dbReference type="PROSITE" id="PS51318">
    <property type="entry name" value="TAT"/>
    <property type="match status" value="1"/>
</dbReference>
<feature type="binding site" evidence="16">
    <location>
        <position position="52"/>
    </location>
    <ligand>
        <name>[4Fe-4S] cluster</name>
        <dbReference type="ChEBI" id="CHEBI:49883"/>
        <label>1</label>
    </ligand>
</feature>
<dbReference type="GO" id="GO:0051539">
    <property type="term" value="F:4 iron, 4 sulfur cluster binding"/>
    <property type="evidence" value="ECO:0007669"/>
    <property type="project" value="UniProtKB-KW"/>
</dbReference>
<dbReference type="InterPro" id="IPR053622">
    <property type="entry name" value="NiFe/NiFeSe_hyd_small_subunit"/>
</dbReference>
<dbReference type="InterPro" id="IPR019546">
    <property type="entry name" value="TAT_signal_bac_arc"/>
</dbReference>
<feature type="binding site" evidence="16">
    <location>
        <position position="295"/>
    </location>
    <ligand>
        <name>[3Fe-4S] cluster</name>
        <dbReference type="ChEBI" id="CHEBI:21137"/>
    </ligand>
</feature>
<gene>
    <name evidence="19" type="ORF">HMPREF0179_02168</name>
</gene>
<dbReference type="STRING" id="563192.HMPREF0179_02168"/>
<comment type="subunit">
    <text evidence="5">Heterodimer of a large and a small subunit.</text>
</comment>
<keyword evidence="10" id="KW-0574">Periplasm</keyword>
<evidence type="ECO:0000259" key="18">
    <source>
        <dbReference type="Pfam" id="PF14720"/>
    </source>
</evidence>
<reference evidence="19 20" key="1">
    <citation type="submission" date="2010-10" db="EMBL/GenBank/DDBJ databases">
        <authorList>
            <consortium name="The Broad Institute Genome Sequencing Platform"/>
            <person name="Ward D."/>
            <person name="Earl A."/>
            <person name="Feldgarden M."/>
            <person name="Young S.K."/>
            <person name="Gargeya S."/>
            <person name="Zeng Q."/>
            <person name="Alvarado L."/>
            <person name="Berlin A."/>
            <person name="Bochicchio J."/>
            <person name="Chapman S.B."/>
            <person name="Chen Z."/>
            <person name="Freedman E."/>
            <person name="Gellesch M."/>
            <person name="Goldberg J."/>
            <person name="Griggs A."/>
            <person name="Gujja S."/>
            <person name="Heilman E."/>
            <person name="Heiman D."/>
            <person name="Howarth C."/>
            <person name="Mehta T."/>
            <person name="Neiman D."/>
            <person name="Pearson M."/>
            <person name="Roberts A."/>
            <person name="Saif S."/>
            <person name="Shea T."/>
            <person name="Shenoy N."/>
            <person name="Sisk P."/>
            <person name="Stolte C."/>
            <person name="Sykes S."/>
            <person name="White J."/>
            <person name="Yandava C."/>
            <person name="Allen-Vercoe E."/>
            <person name="Sibley C."/>
            <person name="Ambrose C.E."/>
            <person name="Strauss J."/>
            <person name="Daigneault M."/>
            <person name="Haas B."/>
            <person name="Nusbaum C."/>
            <person name="Birren B."/>
        </authorList>
    </citation>
    <scope>NUCLEOTIDE SEQUENCE [LARGE SCALE GENOMIC DNA]</scope>
    <source>
        <strain evidence="19 20">3_1_6</strain>
    </source>
</reference>
<keyword evidence="12 16" id="KW-0408">Iron</keyword>
<evidence type="ECO:0000313" key="19">
    <source>
        <dbReference type="EMBL" id="EFV43962.1"/>
    </source>
</evidence>
<dbReference type="PRINTS" id="PR00614">
    <property type="entry name" value="NIHGNASESMLL"/>
</dbReference>
<dbReference type="Gene3D" id="4.10.480.10">
    <property type="entry name" value="Cytochrome-c3 hydrogenase, C-terminal domain"/>
    <property type="match status" value="1"/>
</dbReference>
<organism evidence="19 20">
    <name type="scientific">Bilophila wadsworthia (strain 3_1_6)</name>
    <dbReference type="NCBI Taxonomy" id="563192"/>
    <lineage>
        <taxon>Bacteria</taxon>
        <taxon>Pseudomonadati</taxon>
        <taxon>Thermodesulfobacteriota</taxon>
        <taxon>Desulfovibrionia</taxon>
        <taxon>Desulfovibrionales</taxon>
        <taxon>Desulfovibrionaceae</taxon>
        <taxon>Bilophila</taxon>
    </lineage>
</organism>
<dbReference type="NCBIfam" id="NF045520">
    <property type="entry name" value="H2_NiFeSe_small"/>
    <property type="match status" value="1"/>
</dbReference>
<keyword evidence="20" id="KW-1185">Reference proteome</keyword>
<dbReference type="InterPro" id="IPR037024">
    <property type="entry name" value="NiFe_Hase_small_N_sf"/>
</dbReference>
<feature type="binding site" evidence="16">
    <location>
        <position position="241"/>
    </location>
    <ligand>
        <name>[4Fe-4S] cluster</name>
        <dbReference type="ChEBI" id="CHEBI:49883"/>
        <label>2</label>
    </ligand>
</feature>
<evidence type="ECO:0000256" key="9">
    <source>
        <dbReference type="ARBA" id="ARBA00022729"/>
    </source>
</evidence>
<name>E5Y7K3_BILW3</name>
<dbReference type="GO" id="GO:0044569">
    <property type="term" value="C:[Ni-Fe] hydrogenase complex"/>
    <property type="evidence" value="ECO:0007669"/>
    <property type="project" value="TreeGrafter"/>
</dbReference>
<dbReference type="EMBL" id="ADCP02000001">
    <property type="protein sequence ID" value="EFV43962.1"/>
    <property type="molecule type" value="Genomic_DNA"/>
</dbReference>
<dbReference type="Pfam" id="PF14720">
    <property type="entry name" value="NiFe_hyd_SSU_C"/>
    <property type="match status" value="1"/>
</dbReference>
<feature type="binding site" evidence="16">
    <location>
        <position position="193"/>
    </location>
    <ligand>
        <name>[4Fe-4S] cluster</name>
        <dbReference type="ChEBI" id="CHEBI:49883"/>
        <label>1</label>
    </ligand>
</feature>
<keyword evidence="13 16" id="KW-0411">Iron-sulfur</keyword>
<evidence type="ECO:0000256" key="5">
    <source>
        <dbReference type="ARBA" id="ARBA00011771"/>
    </source>
</evidence>
<evidence type="ECO:0000256" key="16">
    <source>
        <dbReference type="PIRSR" id="PIRSR000310-1"/>
    </source>
</evidence>
<evidence type="ECO:0000256" key="1">
    <source>
        <dbReference type="ARBA" id="ARBA00001927"/>
    </source>
</evidence>
<dbReference type="NCBIfam" id="TIGR01409">
    <property type="entry name" value="TAT_signal_seq"/>
    <property type="match status" value="1"/>
</dbReference>
<dbReference type="InterPro" id="IPR037148">
    <property type="entry name" value="NiFe-Hase_small_C_sf"/>
</dbReference>
<keyword evidence="11" id="KW-0560">Oxidoreductase</keyword>
<proteinExistence type="inferred from homology"/>
<dbReference type="Pfam" id="PF01058">
    <property type="entry name" value="Oxidored_q6"/>
    <property type="match status" value="1"/>
</dbReference>
<dbReference type="GO" id="GO:0016020">
    <property type="term" value="C:membrane"/>
    <property type="evidence" value="ECO:0007669"/>
    <property type="project" value="TreeGrafter"/>
</dbReference>
<dbReference type="GO" id="GO:0042597">
    <property type="term" value="C:periplasmic space"/>
    <property type="evidence" value="ECO:0007669"/>
    <property type="project" value="UniProtKB-SubCell"/>
</dbReference>
<dbReference type="NCBIfam" id="TIGR00391">
    <property type="entry name" value="hydA"/>
    <property type="match status" value="1"/>
</dbReference>